<dbReference type="Pfam" id="PF02381">
    <property type="entry name" value="MraZ"/>
    <property type="match status" value="1"/>
</dbReference>
<evidence type="ECO:0000313" key="3">
    <source>
        <dbReference type="EMBL" id="KQH83121.1"/>
    </source>
</evidence>
<reference evidence="2 7" key="2">
    <citation type="submission" date="2016-04" db="EMBL/GenBank/DDBJ databases">
        <title>Complete genome sequence of Thermococcus thioreducens type strain OGL-20P.</title>
        <authorList>
            <person name="Oger P.M."/>
        </authorList>
    </citation>
    <scope>NUCLEOTIDE SEQUENCE [LARGE SCALE GENOMIC DNA]</scope>
    <source>
        <strain evidence="2 7">OGL-20P</strain>
    </source>
</reference>
<dbReference type="Proteomes" id="UP000182125">
    <property type="component" value="Unassembled WGS sequence"/>
</dbReference>
<dbReference type="PROSITE" id="PS51740">
    <property type="entry name" value="SPOVT_ABRB"/>
    <property type="match status" value="1"/>
</dbReference>
<dbReference type="Proteomes" id="UP000250136">
    <property type="component" value="Chromosome"/>
</dbReference>
<dbReference type="InterPro" id="IPR037914">
    <property type="entry name" value="SpoVT-AbrB_sf"/>
</dbReference>
<dbReference type="InterPro" id="IPR038619">
    <property type="entry name" value="MraZ_sf"/>
</dbReference>
<dbReference type="PATRIC" id="fig|277988.4.peg.545"/>
<evidence type="ECO:0000259" key="1">
    <source>
        <dbReference type="PROSITE" id="PS51740"/>
    </source>
</evidence>
<dbReference type="GeneID" id="33333870"/>
<evidence type="ECO:0000313" key="6">
    <source>
        <dbReference type="Proteomes" id="UP000182125"/>
    </source>
</evidence>
<accession>A0A0Q2M524</accession>
<dbReference type="InterPro" id="IPR007159">
    <property type="entry name" value="SpoVT-AbrB_dom"/>
</dbReference>
<dbReference type="EMBL" id="CP015105">
    <property type="protein sequence ID" value="ASJ12390.1"/>
    <property type="molecule type" value="Genomic_DNA"/>
</dbReference>
<evidence type="ECO:0000313" key="5">
    <source>
        <dbReference type="Proteomes" id="UP000051862"/>
    </source>
</evidence>
<dbReference type="EMBL" id="LIXN01000003">
    <property type="protein sequence ID" value="KQH83121.1"/>
    <property type="molecule type" value="Genomic_DNA"/>
</dbReference>
<dbReference type="STRING" id="277988.SAMN05216170_0845"/>
<dbReference type="Proteomes" id="UP000051862">
    <property type="component" value="Unassembled WGS sequence"/>
</dbReference>
<evidence type="ECO:0000313" key="2">
    <source>
        <dbReference type="EMBL" id="ASJ12390.1"/>
    </source>
</evidence>
<dbReference type="RefSeq" id="WP_055428777.1">
    <property type="nucleotide sequence ID" value="NZ_CP015105.1"/>
</dbReference>
<reference evidence="4 6" key="3">
    <citation type="submission" date="2016-10" db="EMBL/GenBank/DDBJ databases">
        <authorList>
            <person name="de Groot N.N."/>
        </authorList>
    </citation>
    <scope>NUCLEOTIDE SEQUENCE [LARGE SCALE GENOMIC DNA]</scope>
    <source>
        <strain evidence="4 6">OGL-20</strain>
    </source>
</reference>
<dbReference type="GO" id="GO:0003677">
    <property type="term" value="F:DNA binding"/>
    <property type="evidence" value="ECO:0007669"/>
    <property type="project" value="InterPro"/>
</dbReference>
<dbReference type="AlphaFoldDB" id="A0A0Q2M524"/>
<dbReference type="SUPFAM" id="SSF89447">
    <property type="entry name" value="AbrB/MazE/MraZ-like"/>
    <property type="match status" value="1"/>
</dbReference>
<protein>
    <submittedName>
        <fullName evidence="3">AbrB family transcriptional regulator</fullName>
    </submittedName>
    <submittedName>
        <fullName evidence="4">MraZ protein, putative antitoxin-like</fullName>
    </submittedName>
</protein>
<sequence length="72" mass="8576">METLVKRFDPQGRLLLPKELREKLGEEVIIVDLGDRVELLPRRRVDLKKFFDSIEVGELKGWEELKKELWAE</sequence>
<gene>
    <name evidence="2" type="ORF">A3L14_05560</name>
    <name evidence="3" type="ORF">AMR53_02565</name>
    <name evidence="4" type="ORF">SAMN05216170_0845</name>
</gene>
<name>A0A0Q2M524_9EURY</name>
<evidence type="ECO:0000313" key="4">
    <source>
        <dbReference type="EMBL" id="SEV91662.1"/>
    </source>
</evidence>
<dbReference type="Gene3D" id="3.40.1550.20">
    <property type="entry name" value="Transcriptional regulator MraZ domain"/>
    <property type="match status" value="1"/>
</dbReference>
<organism evidence="3 5">
    <name type="scientific">Thermococcus thioreducens</name>
    <dbReference type="NCBI Taxonomy" id="277988"/>
    <lineage>
        <taxon>Archaea</taxon>
        <taxon>Methanobacteriati</taxon>
        <taxon>Methanobacteriota</taxon>
        <taxon>Thermococci</taxon>
        <taxon>Thermococcales</taxon>
        <taxon>Thermococcaceae</taxon>
        <taxon>Thermococcus</taxon>
    </lineage>
</organism>
<keyword evidence="7" id="KW-1185">Reference proteome</keyword>
<reference evidence="3 5" key="1">
    <citation type="submission" date="2015-08" db="EMBL/GenBank/DDBJ databases">
        <title>Thermococcus thioreducens DSM 14981 genome sequencing.</title>
        <authorList>
            <person name="Hong S.-J."/>
            <person name="Kim M.-C."/>
            <person name="Shin J.-H."/>
        </authorList>
    </citation>
    <scope>NUCLEOTIDE SEQUENCE [LARGE SCALE GENOMIC DNA]</scope>
    <source>
        <strain evidence="3 5">DSM 14981</strain>
    </source>
</reference>
<feature type="domain" description="SpoVT-AbrB" evidence="1">
    <location>
        <begin position="3"/>
        <end position="44"/>
    </location>
</feature>
<dbReference type="EMBL" id="FOIW01000001">
    <property type="protein sequence ID" value="SEV91662.1"/>
    <property type="molecule type" value="Genomic_DNA"/>
</dbReference>
<evidence type="ECO:0000313" key="7">
    <source>
        <dbReference type="Proteomes" id="UP000250136"/>
    </source>
</evidence>
<proteinExistence type="predicted"/>
<dbReference type="InterPro" id="IPR020603">
    <property type="entry name" value="MraZ_dom"/>
</dbReference>
<dbReference type="KEGG" id="ttd:A3L14_05560"/>